<organism evidence="2 3">
    <name type="scientific">Pseudomonas putida</name>
    <name type="common">Arthrobacter siderocapsulatus</name>
    <dbReference type="NCBI Taxonomy" id="303"/>
    <lineage>
        <taxon>Bacteria</taxon>
        <taxon>Pseudomonadati</taxon>
        <taxon>Pseudomonadota</taxon>
        <taxon>Gammaproteobacteria</taxon>
        <taxon>Pseudomonadales</taxon>
        <taxon>Pseudomonadaceae</taxon>
        <taxon>Pseudomonas</taxon>
    </lineage>
</organism>
<feature type="region of interest" description="Disordered" evidence="1">
    <location>
        <begin position="250"/>
        <end position="273"/>
    </location>
</feature>
<dbReference type="Proteomes" id="UP000542695">
    <property type="component" value="Unassembled WGS sequence"/>
</dbReference>
<feature type="compositionally biased region" description="Basic and acidic residues" evidence="1">
    <location>
        <begin position="312"/>
        <end position="321"/>
    </location>
</feature>
<protein>
    <submittedName>
        <fullName evidence="2">Uncharacterized protein</fullName>
    </submittedName>
</protein>
<evidence type="ECO:0000313" key="2">
    <source>
        <dbReference type="EMBL" id="NWC82187.1"/>
    </source>
</evidence>
<sequence>MAQAHFSIKGAWGVIWSQNEVEQFTFELANTDISSLLDEIQVMEDAVAEAALFPEFREHFRHAFDVINEAASYWLEEGLGYSSQARRVINETFRQRDLIYERLCFAQSFSLPDVVREVLGQVEAIPSSRMAASYAFAQALDAAQMLADWLGNVELNVYDINPDLTESLRLNDPEFFQTMVERQRRTQPGREAEVRETFAQWVAESEKVLMLADLHRQSEVALSSGTLQPGSFFPAMIDKIYTVKSSERARLAGKGNSRPGTATQDGKAKKRDLTRAAVERIKKSYPEIEPKALLSRLVGVEGIGTRDTIRENLRELGEYGPRKKRKTSGPC</sequence>
<dbReference type="RefSeq" id="WP_177010744.1">
    <property type="nucleotide sequence ID" value="NZ_JACARV010000054.1"/>
</dbReference>
<comment type="caution">
    <text evidence="2">The sequence shown here is derived from an EMBL/GenBank/DDBJ whole genome shotgun (WGS) entry which is preliminary data.</text>
</comment>
<feature type="region of interest" description="Disordered" evidence="1">
    <location>
        <begin position="312"/>
        <end position="331"/>
    </location>
</feature>
<dbReference type="EMBL" id="JACARV010000054">
    <property type="protein sequence ID" value="NWC82187.1"/>
    <property type="molecule type" value="Genomic_DNA"/>
</dbReference>
<name>A0A7Y8D240_PSEPU</name>
<proteinExistence type="predicted"/>
<gene>
    <name evidence="2" type="ORF">HX798_18130</name>
</gene>
<feature type="compositionally biased region" description="Basic residues" evidence="1">
    <location>
        <begin position="322"/>
        <end position="331"/>
    </location>
</feature>
<reference evidence="2 3" key="1">
    <citation type="submission" date="2020-04" db="EMBL/GenBank/DDBJ databases">
        <title>Molecular characterization of pseudomonads from Agaricus bisporus reveal novel blotch 2 pathogens in Western Europe.</title>
        <authorList>
            <person name="Taparia T."/>
            <person name="Krijger M."/>
            <person name="Haynes E."/>
            <person name="Elpinstone J.G."/>
            <person name="Noble R."/>
            <person name="Van Der Wolf J."/>
        </authorList>
    </citation>
    <scope>NUCLEOTIDE SEQUENCE [LARGE SCALE GENOMIC DNA]</scope>
    <source>
        <strain evidence="2 3">P7765</strain>
    </source>
</reference>
<accession>A0A7Y8D240</accession>
<evidence type="ECO:0000256" key="1">
    <source>
        <dbReference type="SAM" id="MobiDB-lite"/>
    </source>
</evidence>
<dbReference type="AlphaFoldDB" id="A0A7Y8D240"/>
<evidence type="ECO:0000313" key="3">
    <source>
        <dbReference type="Proteomes" id="UP000542695"/>
    </source>
</evidence>